<name>A0A6S6U5I1_9GAMM</name>
<accession>A0A6S6U5I1</accession>
<keyword evidence="1" id="KW-0472">Membrane</keyword>
<evidence type="ECO:0000256" key="1">
    <source>
        <dbReference type="SAM" id="Phobius"/>
    </source>
</evidence>
<feature type="transmembrane region" description="Helical" evidence="1">
    <location>
        <begin position="44"/>
        <end position="65"/>
    </location>
</feature>
<evidence type="ECO:0000313" key="2">
    <source>
        <dbReference type="EMBL" id="CAA6823438.1"/>
    </source>
</evidence>
<dbReference type="EMBL" id="CACVAT010000375">
    <property type="protein sequence ID" value="CAA6823438.1"/>
    <property type="molecule type" value="Genomic_DNA"/>
</dbReference>
<reference evidence="2" key="1">
    <citation type="submission" date="2020-01" db="EMBL/GenBank/DDBJ databases">
        <authorList>
            <person name="Meier V. D."/>
            <person name="Meier V D."/>
        </authorList>
    </citation>
    <scope>NUCLEOTIDE SEQUENCE</scope>
    <source>
        <strain evidence="2">HLG_WM_MAG_09</strain>
    </source>
</reference>
<feature type="transmembrane region" description="Helical" evidence="1">
    <location>
        <begin position="6"/>
        <end position="24"/>
    </location>
</feature>
<keyword evidence="1" id="KW-1133">Transmembrane helix</keyword>
<dbReference type="Pfam" id="PF11137">
    <property type="entry name" value="DUF2909"/>
    <property type="match status" value="1"/>
</dbReference>
<sequence>MLLFKLIIVILLIFVVFTLFTALYQLNKADGNSCKVVRTLALRVGLSLFIVILIGIGQMTGLITLNQPF</sequence>
<protein>
    <recommendedName>
        <fullName evidence="3">Twin transmembrane helix small protein</fullName>
    </recommendedName>
</protein>
<dbReference type="InterPro" id="IPR021313">
    <property type="entry name" value="DUF2909"/>
</dbReference>
<dbReference type="AlphaFoldDB" id="A0A6S6U5I1"/>
<evidence type="ECO:0008006" key="3">
    <source>
        <dbReference type="Google" id="ProtNLM"/>
    </source>
</evidence>
<gene>
    <name evidence="2" type="ORF">HELGO_WM16637</name>
</gene>
<keyword evidence="1" id="KW-0812">Transmembrane</keyword>
<proteinExistence type="predicted"/>
<organism evidence="2">
    <name type="scientific">uncultured Thiotrichaceae bacterium</name>
    <dbReference type="NCBI Taxonomy" id="298394"/>
    <lineage>
        <taxon>Bacteria</taxon>
        <taxon>Pseudomonadati</taxon>
        <taxon>Pseudomonadota</taxon>
        <taxon>Gammaproteobacteria</taxon>
        <taxon>Thiotrichales</taxon>
        <taxon>Thiotrichaceae</taxon>
        <taxon>environmental samples</taxon>
    </lineage>
</organism>